<dbReference type="SUPFAM" id="SSF54928">
    <property type="entry name" value="RNA-binding domain, RBD"/>
    <property type="match status" value="1"/>
</dbReference>
<name>A0A9P7K9U3_9AGAR</name>
<accession>A0A9P7K9U3</accession>
<proteinExistence type="predicted"/>
<sequence>MLAHLRHAPTSWFDTLLPSEGFKHGTSDLEDINGCPGVAWSWLDGESMGKPTRYSFVNDADAVAAVQSAKDEPIYLLDRNLRVDFAQGKRAPQAREPTHSLYFHGFRAGEEALRQATRSFESSIINVYFRTCSSQSPLYPFKDRESALETGSGFIHFMSVERATETLNELHGANVGDEVLFLQCAYPKNEDGDRRGG</sequence>
<dbReference type="GO" id="GO:0003676">
    <property type="term" value="F:nucleic acid binding"/>
    <property type="evidence" value="ECO:0007669"/>
    <property type="project" value="InterPro"/>
</dbReference>
<dbReference type="AlphaFoldDB" id="A0A9P7K9U3"/>
<comment type="caution">
    <text evidence="1">The sequence shown here is derived from an EMBL/GenBank/DDBJ whole genome shotgun (WGS) entry which is preliminary data.</text>
</comment>
<evidence type="ECO:0000313" key="2">
    <source>
        <dbReference type="Proteomes" id="UP000775547"/>
    </source>
</evidence>
<keyword evidence="2" id="KW-1185">Reference proteome</keyword>
<dbReference type="EMBL" id="JABCKV010001029">
    <property type="protein sequence ID" value="KAG5640201.1"/>
    <property type="molecule type" value="Genomic_DNA"/>
</dbReference>
<protein>
    <recommendedName>
        <fullName evidence="3">RRM domain-containing protein</fullName>
    </recommendedName>
</protein>
<evidence type="ECO:0000313" key="1">
    <source>
        <dbReference type="EMBL" id="KAG5640201.1"/>
    </source>
</evidence>
<organism evidence="1 2">
    <name type="scientific">Asterophora parasitica</name>
    <dbReference type="NCBI Taxonomy" id="117018"/>
    <lineage>
        <taxon>Eukaryota</taxon>
        <taxon>Fungi</taxon>
        <taxon>Dikarya</taxon>
        <taxon>Basidiomycota</taxon>
        <taxon>Agaricomycotina</taxon>
        <taxon>Agaricomycetes</taxon>
        <taxon>Agaricomycetidae</taxon>
        <taxon>Agaricales</taxon>
        <taxon>Tricholomatineae</taxon>
        <taxon>Lyophyllaceae</taxon>
        <taxon>Asterophora</taxon>
    </lineage>
</organism>
<dbReference type="OrthoDB" id="439808at2759"/>
<reference evidence="1" key="1">
    <citation type="submission" date="2020-07" db="EMBL/GenBank/DDBJ databases">
        <authorList>
            <person name="Nieuwenhuis M."/>
            <person name="Van De Peppel L.J.J."/>
        </authorList>
    </citation>
    <scope>NUCLEOTIDE SEQUENCE</scope>
    <source>
        <strain evidence="1">AP01</strain>
        <tissue evidence="1">Mycelium</tissue>
    </source>
</reference>
<reference evidence="1" key="2">
    <citation type="submission" date="2021-10" db="EMBL/GenBank/DDBJ databases">
        <title>Phylogenomics reveals ancestral predisposition of the termite-cultivated fungus Termitomyces towards a domesticated lifestyle.</title>
        <authorList>
            <person name="Auxier B."/>
            <person name="Grum-Grzhimaylo A."/>
            <person name="Cardenas M.E."/>
            <person name="Lodge J.D."/>
            <person name="Laessoe T."/>
            <person name="Pedersen O."/>
            <person name="Smith M.E."/>
            <person name="Kuyper T.W."/>
            <person name="Franco-Molano E.A."/>
            <person name="Baroni T.J."/>
            <person name="Aanen D.K."/>
        </authorList>
    </citation>
    <scope>NUCLEOTIDE SEQUENCE</scope>
    <source>
        <strain evidence="1">AP01</strain>
        <tissue evidence="1">Mycelium</tissue>
    </source>
</reference>
<gene>
    <name evidence="1" type="ORF">DXG03_000595</name>
</gene>
<evidence type="ECO:0008006" key="3">
    <source>
        <dbReference type="Google" id="ProtNLM"/>
    </source>
</evidence>
<dbReference type="Proteomes" id="UP000775547">
    <property type="component" value="Unassembled WGS sequence"/>
</dbReference>
<dbReference type="InterPro" id="IPR012677">
    <property type="entry name" value="Nucleotide-bd_a/b_plait_sf"/>
</dbReference>
<feature type="non-terminal residue" evidence="1">
    <location>
        <position position="197"/>
    </location>
</feature>
<dbReference type="Gene3D" id="3.30.70.330">
    <property type="match status" value="1"/>
</dbReference>
<dbReference type="InterPro" id="IPR035979">
    <property type="entry name" value="RBD_domain_sf"/>
</dbReference>